<dbReference type="Proteomes" id="UP001324427">
    <property type="component" value="Unassembled WGS sequence"/>
</dbReference>
<proteinExistence type="predicted"/>
<dbReference type="EMBL" id="JAVFHQ010000008">
    <property type="protein sequence ID" value="KAK4548389.1"/>
    <property type="molecule type" value="Genomic_DNA"/>
</dbReference>
<gene>
    <name evidence="1" type="ORF">LTR36_010260</name>
</gene>
<evidence type="ECO:0000313" key="1">
    <source>
        <dbReference type="EMBL" id="KAK4548389.1"/>
    </source>
</evidence>
<organism evidence="1 2">
    <name type="scientific">Oleoguttula mirabilis</name>
    <dbReference type="NCBI Taxonomy" id="1507867"/>
    <lineage>
        <taxon>Eukaryota</taxon>
        <taxon>Fungi</taxon>
        <taxon>Dikarya</taxon>
        <taxon>Ascomycota</taxon>
        <taxon>Pezizomycotina</taxon>
        <taxon>Dothideomycetes</taxon>
        <taxon>Dothideomycetidae</taxon>
        <taxon>Mycosphaerellales</taxon>
        <taxon>Teratosphaeriaceae</taxon>
        <taxon>Oleoguttula</taxon>
    </lineage>
</organism>
<comment type="caution">
    <text evidence="1">The sequence shown here is derived from an EMBL/GenBank/DDBJ whole genome shotgun (WGS) entry which is preliminary data.</text>
</comment>
<dbReference type="AlphaFoldDB" id="A0AAV9JSE8"/>
<keyword evidence="2" id="KW-1185">Reference proteome</keyword>
<protein>
    <submittedName>
        <fullName evidence="1">Uncharacterized protein</fullName>
    </submittedName>
</protein>
<reference evidence="1 2" key="1">
    <citation type="submission" date="2021-11" db="EMBL/GenBank/DDBJ databases">
        <title>Black yeast isolated from Biological Soil Crust.</title>
        <authorList>
            <person name="Kurbessoian T."/>
        </authorList>
    </citation>
    <scope>NUCLEOTIDE SEQUENCE [LARGE SCALE GENOMIC DNA]</scope>
    <source>
        <strain evidence="1 2">CCFEE 5522</strain>
    </source>
</reference>
<sequence length="249" mass="26946">VVVEFRLADVMLLTGALTLAELDTVDWVARLLSELDTVDWVARLLSVDRVEPPTATVEVVVVFKLADIVEIVVEFRLADMLPLAGAMTLAELDTVVWLAGLLAVERVEPPTTTAEVVIAAADEVEVVVEFRLADTLPLTGALTLAELDWLTRLLSIEEIDEEPTVDVAVALTEAERMELDEDPVPTATELLLEKPKLAPVLVVATTEDDKGAVPETLVEFAEFAKPELALVVTGETTEELPLAVMLADT</sequence>
<feature type="non-terminal residue" evidence="1">
    <location>
        <position position="1"/>
    </location>
</feature>
<name>A0AAV9JSE8_9PEZI</name>
<evidence type="ECO:0000313" key="2">
    <source>
        <dbReference type="Proteomes" id="UP001324427"/>
    </source>
</evidence>
<accession>A0AAV9JSE8</accession>